<keyword evidence="3" id="KW-1185">Reference proteome</keyword>
<keyword evidence="1" id="KW-0812">Transmembrane</keyword>
<accession>A0A316GZW4</accession>
<feature type="transmembrane region" description="Helical" evidence="1">
    <location>
        <begin position="93"/>
        <end position="113"/>
    </location>
</feature>
<feature type="transmembrane region" description="Helical" evidence="1">
    <location>
        <begin position="125"/>
        <end position="143"/>
    </location>
</feature>
<keyword evidence="1" id="KW-1133">Transmembrane helix</keyword>
<feature type="transmembrane region" description="Helical" evidence="1">
    <location>
        <begin position="189"/>
        <end position="209"/>
    </location>
</feature>
<reference evidence="2 3" key="1">
    <citation type="submission" date="2018-05" db="EMBL/GenBank/DDBJ databases">
        <title>Genomic Encyclopedia of Archaeal and Bacterial Type Strains, Phase II (KMG-II): from individual species to whole genera.</title>
        <authorList>
            <person name="Goeker M."/>
        </authorList>
    </citation>
    <scope>NUCLEOTIDE SEQUENCE [LARGE SCALE GENOMIC DNA]</scope>
    <source>
        <strain evidence="2 3">DSM 19975</strain>
    </source>
</reference>
<proteinExistence type="predicted"/>
<gene>
    <name evidence="2" type="ORF">LX99_04865</name>
</gene>
<name>A0A316GZW4_9SPHI</name>
<feature type="transmembrane region" description="Helical" evidence="1">
    <location>
        <begin position="155"/>
        <end position="177"/>
    </location>
</feature>
<dbReference type="Proteomes" id="UP000245678">
    <property type="component" value="Unassembled WGS sequence"/>
</dbReference>
<organism evidence="2 3">
    <name type="scientific">Mucilaginibacter oryzae</name>
    <dbReference type="NCBI Taxonomy" id="468058"/>
    <lineage>
        <taxon>Bacteria</taxon>
        <taxon>Pseudomonadati</taxon>
        <taxon>Bacteroidota</taxon>
        <taxon>Sphingobacteriia</taxon>
        <taxon>Sphingobacteriales</taxon>
        <taxon>Sphingobacteriaceae</taxon>
        <taxon>Mucilaginibacter</taxon>
    </lineage>
</organism>
<dbReference type="EMBL" id="QGHA01000018">
    <property type="protein sequence ID" value="PWK67645.1"/>
    <property type="molecule type" value="Genomic_DNA"/>
</dbReference>
<feature type="transmembrane region" description="Helical" evidence="1">
    <location>
        <begin position="36"/>
        <end position="56"/>
    </location>
</feature>
<evidence type="ECO:0000313" key="3">
    <source>
        <dbReference type="Proteomes" id="UP000245678"/>
    </source>
</evidence>
<protein>
    <recommendedName>
        <fullName evidence="4">YhhN-like protein</fullName>
    </recommendedName>
</protein>
<evidence type="ECO:0000313" key="2">
    <source>
        <dbReference type="EMBL" id="PWK67645.1"/>
    </source>
</evidence>
<comment type="caution">
    <text evidence="2">The sequence shown here is derived from an EMBL/GenBank/DDBJ whole genome shotgun (WGS) entry which is preliminary data.</text>
</comment>
<dbReference type="AlphaFoldDB" id="A0A316GZW4"/>
<sequence>MLVSVLLMNISVVSGLSPILAAAYNYKRLDDLMKWLASFLLISTVFDWSMWLSYQFKPHTGHPLNTNPVLHAYVTLSIVFFSLIYYKLFRSSVLKIITLALSALAMSIVLYYARHPLDYPSVSNTALSLLLIILSLSYFYQLLNPQTFIHIEKQGLFWFNSGVLFYSAVNIFLFMLFSRIPDEDKADYYVIFSITNIITNLIYTVALLCKPQKTDL</sequence>
<evidence type="ECO:0008006" key="4">
    <source>
        <dbReference type="Google" id="ProtNLM"/>
    </source>
</evidence>
<keyword evidence="1" id="KW-0472">Membrane</keyword>
<feature type="transmembrane region" description="Helical" evidence="1">
    <location>
        <begin position="68"/>
        <end position="86"/>
    </location>
</feature>
<feature type="transmembrane region" description="Helical" evidence="1">
    <location>
        <begin position="6"/>
        <end position="24"/>
    </location>
</feature>
<evidence type="ECO:0000256" key="1">
    <source>
        <dbReference type="SAM" id="Phobius"/>
    </source>
</evidence>